<dbReference type="Gene3D" id="3.60.21.10">
    <property type="match status" value="1"/>
</dbReference>
<dbReference type="PANTHER" id="PTHR42850:SF4">
    <property type="entry name" value="ZINC-DEPENDENT ENDOPOLYPHOSPHATASE"/>
    <property type="match status" value="1"/>
</dbReference>
<evidence type="ECO:0000259" key="1">
    <source>
        <dbReference type="Pfam" id="PF00149"/>
    </source>
</evidence>
<feature type="domain" description="Calcineurin-like phosphoesterase" evidence="1">
    <location>
        <begin position="51"/>
        <end position="227"/>
    </location>
</feature>
<dbReference type="SUPFAM" id="SSF56300">
    <property type="entry name" value="Metallo-dependent phosphatases"/>
    <property type="match status" value="1"/>
</dbReference>
<dbReference type="InterPro" id="IPR050126">
    <property type="entry name" value="Ap4A_hydrolase"/>
</dbReference>
<evidence type="ECO:0000313" key="2">
    <source>
        <dbReference type="EMBL" id="KAK9805861.1"/>
    </source>
</evidence>
<dbReference type="InterPro" id="IPR004843">
    <property type="entry name" value="Calcineurin-like_PHP"/>
</dbReference>
<proteinExistence type="predicted"/>
<dbReference type="EMBL" id="JALJOQ010000041">
    <property type="protein sequence ID" value="KAK9805861.1"/>
    <property type="molecule type" value="Genomic_DNA"/>
</dbReference>
<comment type="caution">
    <text evidence="2">The sequence shown here is derived from an EMBL/GenBank/DDBJ whole genome shotgun (WGS) entry which is preliminary data.</text>
</comment>
<dbReference type="GO" id="GO:0016791">
    <property type="term" value="F:phosphatase activity"/>
    <property type="evidence" value="ECO:0007669"/>
    <property type="project" value="TreeGrafter"/>
</dbReference>
<reference evidence="2 3" key="1">
    <citation type="journal article" date="2024" name="Nat. Commun.">
        <title>Phylogenomics reveals the evolutionary origins of lichenization in chlorophyte algae.</title>
        <authorList>
            <person name="Puginier C."/>
            <person name="Libourel C."/>
            <person name="Otte J."/>
            <person name="Skaloud P."/>
            <person name="Haon M."/>
            <person name="Grisel S."/>
            <person name="Petersen M."/>
            <person name="Berrin J.G."/>
            <person name="Delaux P.M."/>
            <person name="Dal Grande F."/>
            <person name="Keller J."/>
        </authorList>
    </citation>
    <scope>NUCLEOTIDE SEQUENCE [LARGE SCALE GENOMIC DNA]</scope>
    <source>
        <strain evidence="2 3">SAG 2036</strain>
    </source>
</reference>
<dbReference type="Pfam" id="PF00149">
    <property type="entry name" value="Metallophos"/>
    <property type="match status" value="1"/>
</dbReference>
<accession>A0AAW1PBQ8</accession>
<keyword evidence="3" id="KW-1185">Reference proteome</keyword>
<dbReference type="Proteomes" id="UP001465755">
    <property type="component" value="Unassembled WGS sequence"/>
</dbReference>
<dbReference type="CDD" id="cd00144">
    <property type="entry name" value="MPP_PPP_family"/>
    <property type="match status" value="1"/>
</dbReference>
<sequence>MPSKLRRGGYGKLQRDDHAYPEFLTDAGRLLPPAIHATTLTTREHAEKTKRIVIVGDVHGCLDEMQELLQKVNFTQGPDLLLFNGDMVNKGPHSVKVIQEVRKLGGMSVRGNNDDLALGAWEAWHRGKTELPEKVAWVKGMPKADADWLRSLPWTINIPDLKLLMVHGGLVPEIPLHQQSLQTLFTLRELIQDRHGAWRMAQDKEGEHGPEWTSIYNGHDFVIFGHDSGRGLQRGPRSLGLDTGCVYGNVLTAAIIDLTNSTGPALGNAQFQGDLIEKIKLVSVKSHHQYAPSCMRLEYD</sequence>
<name>A0AAW1PBQ8_9CHLO</name>
<dbReference type="GO" id="GO:0000298">
    <property type="term" value="F:endopolyphosphatase activity"/>
    <property type="evidence" value="ECO:0007669"/>
    <property type="project" value="TreeGrafter"/>
</dbReference>
<dbReference type="GO" id="GO:0006798">
    <property type="term" value="P:polyphosphate catabolic process"/>
    <property type="evidence" value="ECO:0007669"/>
    <property type="project" value="TreeGrafter"/>
</dbReference>
<protein>
    <recommendedName>
        <fullName evidence="1">Calcineurin-like phosphoesterase domain-containing protein</fullName>
    </recommendedName>
</protein>
<dbReference type="InterPro" id="IPR029052">
    <property type="entry name" value="Metallo-depent_PP-like"/>
</dbReference>
<organism evidence="2 3">
    <name type="scientific">Symbiochloris irregularis</name>
    <dbReference type="NCBI Taxonomy" id="706552"/>
    <lineage>
        <taxon>Eukaryota</taxon>
        <taxon>Viridiplantae</taxon>
        <taxon>Chlorophyta</taxon>
        <taxon>core chlorophytes</taxon>
        <taxon>Trebouxiophyceae</taxon>
        <taxon>Trebouxiales</taxon>
        <taxon>Trebouxiaceae</taxon>
        <taxon>Symbiochloris</taxon>
    </lineage>
</organism>
<evidence type="ECO:0000313" key="3">
    <source>
        <dbReference type="Proteomes" id="UP001465755"/>
    </source>
</evidence>
<dbReference type="GO" id="GO:0005737">
    <property type="term" value="C:cytoplasm"/>
    <property type="evidence" value="ECO:0007669"/>
    <property type="project" value="TreeGrafter"/>
</dbReference>
<gene>
    <name evidence="2" type="ORF">WJX73_009882</name>
</gene>
<dbReference type="AlphaFoldDB" id="A0AAW1PBQ8"/>
<dbReference type="PANTHER" id="PTHR42850">
    <property type="entry name" value="METALLOPHOSPHOESTERASE"/>
    <property type="match status" value="1"/>
</dbReference>